<keyword evidence="2" id="KW-1185">Reference proteome</keyword>
<comment type="caution">
    <text evidence="1">The sequence shown here is derived from an EMBL/GenBank/DDBJ whole genome shotgun (WGS) entry which is preliminary data.</text>
</comment>
<gene>
    <name evidence="1" type="ORF">ABS767_15350</name>
</gene>
<accession>A0ABW8YPX5</accession>
<dbReference type="Proteomes" id="UP001629244">
    <property type="component" value="Unassembled WGS sequence"/>
</dbReference>
<proteinExistence type="predicted"/>
<organism evidence="1 2">
    <name type="scientific">Sphingomonas plantiphila</name>
    <dbReference type="NCBI Taxonomy" id="3163295"/>
    <lineage>
        <taxon>Bacteria</taxon>
        <taxon>Pseudomonadati</taxon>
        <taxon>Pseudomonadota</taxon>
        <taxon>Alphaproteobacteria</taxon>
        <taxon>Sphingomonadales</taxon>
        <taxon>Sphingomonadaceae</taxon>
        <taxon>Sphingomonas</taxon>
    </lineage>
</organism>
<reference evidence="1 2" key="1">
    <citation type="submission" date="2024-06" db="EMBL/GenBank/DDBJ databases">
        <authorList>
            <person name="Kaempfer P."/>
            <person name="Viver T."/>
        </authorList>
    </citation>
    <scope>NUCLEOTIDE SEQUENCE [LARGE SCALE GENOMIC DNA]</scope>
    <source>
        <strain evidence="1 2">ST-64</strain>
    </source>
</reference>
<name>A0ABW8YPX5_9SPHN</name>
<dbReference type="EMBL" id="JBELQC010000003">
    <property type="protein sequence ID" value="MFL9842346.1"/>
    <property type="molecule type" value="Genomic_DNA"/>
</dbReference>
<sequence>MQGASLSLMLLAWQAPAVPQEPAGQNPAAAIDWSRLPDLPYRETPQMTPAMHDWARGQVRARKCRAGRLVDGRPAVRVEVAALIDPETGVRTTIPRAIGCPTVEQYAAGLVAGFSRNNLVPRTAAPGAVWYRATVTFAWRQ</sequence>
<protein>
    <recommendedName>
        <fullName evidence="3">TonB C-terminal domain-containing protein</fullName>
    </recommendedName>
</protein>
<evidence type="ECO:0000313" key="2">
    <source>
        <dbReference type="Proteomes" id="UP001629244"/>
    </source>
</evidence>
<evidence type="ECO:0008006" key="3">
    <source>
        <dbReference type="Google" id="ProtNLM"/>
    </source>
</evidence>
<dbReference type="RefSeq" id="WP_408080735.1">
    <property type="nucleotide sequence ID" value="NZ_JBELQC010000003.1"/>
</dbReference>
<evidence type="ECO:0000313" key="1">
    <source>
        <dbReference type="EMBL" id="MFL9842346.1"/>
    </source>
</evidence>